<reference evidence="2 3" key="1">
    <citation type="submission" date="2019-03" db="EMBL/GenBank/DDBJ databases">
        <title>San Antonio Military Medical Center submission to MRSN (WRAIR), pending publication.</title>
        <authorList>
            <person name="Blyth D.M."/>
            <person name="Mccarthy S.L."/>
            <person name="Schall S.E."/>
            <person name="Stam J.A."/>
            <person name="Ong A.C."/>
            <person name="Mcgann P.T."/>
        </authorList>
    </citation>
    <scope>NUCLEOTIDE SEQUENCE [LARGE SCALE GENOMIC DNA]</scope>
    <source>
        <strain evidence="2 3">MRSN571793</strain>
    </source>
</reference>
<protein>
    <submittedName>
        <fullName evidence="2">Uncharacterized protein</fullName>
    </submittedName>
</protein>
<comment type="caution">
    <text evidence="2">The sequence shown here is derived from an EMBL/GenBank/DDBJ whole genome shotgun (WGS) entry which is preliminary data.</text>
</comment>
<dbReference type="EMBL" id="SOML01000001">
    <property type="protein sequence ID" value="TFD98740.1"/>
    <property type="molecule type" value="Genomic_DNA"/>
</dbReference>
<dbReference type="RefSeq" id="WP_026625234.1">
    <property type="nucleotide sequence ID" value="NZ_JAWZLG010000034.1"/>
</dbReference>
<dbReference type="OrthoDB" id="997002at2"/>
<evidence type="ECO:0000313" key="3">
    <source>
        <dbReference type="Proteomes" id="UP000297861"/>
    </source>
</evidence>
<dbReference type="STRING" id="1121485.GCA_000426485_01016"/>
<feature type="signal peptide" evidence="1">
    <location>
        <begin position="1"/>
        <end position="19"/>
    </location>
</feature>
<gene>
    <name evidence="2" type="ORF">E2605_01240</name>
</gene>
<evidence type="ECO:0000313" key="2">
    <source>
        <dbReference type="EMBL" id="TFD98740.1"/>
    </source>
</evidence>
<keyword evidence="3" id="KW-1185">Reference proteome</keyword>
<keyword evidence="1" id="KW-0732">Signal</keyword>
<evidence type="ECO:0000256" key="1">
    <source>
        <dbReference type="SAM" id="SignalP"/>
    </source>
</evidence>
<dbReference type="Proteomes" id="UP000297861">
    <property type="component" value="Unassembled WGS sequence"/>
</dbReference>
<accession>A0A4Y8LCG6</accession>
<sequence length="192" mass="21103">MKKIILWTLCFISIATLQAQVGINTSTPNASAALDIESTNKGILIPRMTTVQKIAIATPAEGLLVYDTTLKCIAQNAGTTTSPVWVCLSAKDAQNGFFYMPTIAVDASSVVTGKTIDLYDKYKTQFTAPKKNPSAPANIPYFTNRTDLYYYITNYDTDVLDNVSIDNNGVMTYDIKAESDYDSFMTVVFVLK</sequence>
<organism evidence="2 3">
    <name type="scientific">Dysgonomonas capnocytophagoides</name>
    <dbReference type="NCBI Taxonomy" id="45254"/>
    <lineage>
        <taxon>Bacteria</taxon>
        <taxon>Pseudomonadati</taxon>
        <taxon>Bacteroidota</taxon>
        <taxon>Bacteroidia</taxon>
        <taxon>Bacteroidales</taxon>
        <taxon>Dysgonomonadaceae</taxon>
        <taxon>Dysgonomonas</taxon>
    </lineage>
</organism>
<feature type="chain" id="PRO_5021384756" evidence="1">
    <location>
        <begin position="20"/>
        <end position="192"/>
    </location>
</feature>
<proteinExistence type="predicted"/>
<dbReference type="AlphaFoldDB" id="A0A4Y8LCG6"/>
<name>A0A4Y8LCG6_9BACT</name>